<dbReference type="AlphaFoldDB" id="A0AAW1KCT0"/>
<dbReference type="Gene3D" id="3.90.1420.10">
    <property type="entry name" value="Rubisco LSMT, substrate-binding domain"/>
    <property type="match status" value="1"/>
</dbReference>
<comment type="caution">
    <text evidence="5">The sequence shown here is derived from an EMBL/GenBank/DDBJ whole genome shotgun (WGS) entry which is preliminary data.</text>
</comment>
<evidence type="ECO:0000256" key="2">
    <source>
        <dbReference type="ARBA" id="ARBA00022679"/>
    </source>
</evidence>
<keyword evidence="2" id="KW-0808">Transferase</keyword>
<dbReference type="Pfam" id="PF09273">
    <property type="entry name" value="Rubis-subs-bind"/>
    <property type="match status" value="1"/>
</dbReference>
<dbReference type="InterPro" id="IPR046341">
    <property type="entry name" value="SET_dom_sf"/>
</dbReference>
<dbReference type="InterPro" id="IPR015353">
    <property type="entry name" value="Rubisco_LSMT_subst-bd"/>
</dbReference>
<dbReference type="GO" id="GO:0032259">
    <property type="term" value="P:methylation"/>
    <property type="evidence" value="ECO:0007669"/>
    <property type="project" value="UniProtKB-KW"/>
</dbReference>
<dbReference type="InterPro" id="IPR036464">
    <property type="entry name" value="Rubisco_LSMT_subst-bd_sf"/>
</dbReference>
<dbReference type="Gene3D" id="3.90.1410.10">
    <property type="entry name" value="set domain protein methyltransferase, domain 1"/>
    <property type="match status" value="1"/>
</dbReference>
<dbReference type="InterPro" id="IPR001214">
    <property type="entry name" value="SET_dom"/>
</dbReference>
<evidence type="ECO:0000256" key="1">
    <source>
        <dbReference type="ARBA" id="ARBA00022603"/>
    </source>
</evidence>
<dbReference type="GO" id="GO:0016279">
    <property type="term" value="F:protein-lysine N-methyltransferase activity"/>
    <property type="evidence" value="ECO:0007669"/>
    <property type="project" value="TreeGrafter"/>
</dbReference>
<proteinExistence type="predicted"/>
<accession>A0AAW1KCT0</accession>
<name>A0AAW1KCT0_SAPOF</name>
<evidence type="ECO:0000256" key="3">
    <source>
        <dbReference type="ARBA" id="ARBA00022691"/>
    </source>
</evidence>
<dbReference type="SUPFAM" id="SSF82199">
    <property type="entry name" value="SET domain"/>
    <property type="match status" value="1"/>
</dbReference>
<feature type="domain" description="SET" evidence="4">
    <location>
        <begin position="171"/>
        <end position="389"/>
    </location>
</feature>
<keyword evidence="1" id="KW-0489">Methyltransferase</keyword>
<sequence>MESFLKPLPYSGEGDGGVVVLKVPEDDPLFKKKTKLLKDKGFITSEHLCFDLASKSDSMDTMLDTLLQIARIIHLNDIELYFSSMMVESVKEWYSPRNELEALNFILFKVDLCRKITNSKSKASLQNLRDAIIKKIETFGNQNKVETKIVNGACDNENRLIKWAESGGVKSKLQIAYVEGAGRGALAKEDLGVGDIALEIPISVVISEDVVYESDMIHILRNIDGITAETMLLLWSMRERHNVKSNYKLYFDALPEEFNTGLSFGLDAMMALDETLVSEEIFEAKEHLRSRYDELFPALCVANPDIFPPEYYTWEHYLWACELWYSNSMKIMLPNGQLRTCLIPVAGFLNHSVCPHILHYGKVDSATNTLKFRLSRPCKKGEQCYLSYGNLPSSHLLTFYGFLPQEDNPYDVIPLDIEAAQDCSSEEVDLAPDTTTHLVRGTWHAVNQGIFHYGLPPAMLEHLRKASNPGLHTMTLLQESLETELSVLDDLYAIFDNMMDKLGDPEMDDRENTKWDVQLAIKCKDLQRNIVSSILKACHAGREMVEYELKKCMSEDFRG</sequence>
<dbReference type="EMBL" id="JBDFQZ010000006">
    <property type="protein sequence ID" value="KAK9715514.1"/>
    <property type="molecule type" value="Genomic_DNA"/>
</dbReference>
<organism evidence="5 6">
    <name type="scientific">Saponaria officinalis</name>
    <name type="common">Common soapwort</name>
    <name type="synonym">Lychnis saponaria</name>
    <dbReference type="NCBI Taxonomy" id="3572"/>
    <lineage>
        <taxon>Eukaryota</taxon>
        <taxon>Viridiplantae</taxon>
        <taxon>Streptophyta</taxon>
        <taxon>Embryophyta</taxon>
        <taxon>Tracheophyta</taxon>
        <taxon>Spermatophyta</taxon>
        <taxon>Magnoliopsida</taxon>
        <taxon>eudicotyledons</taxon>
        <taxon>Gunneridae</taxon>
        <taxon>Pentapetalae</taxon>
        <taxon>Caryophyllales</taxon>
        <taxon>Caryophyllaceae</taxon>
        <taxon>Caryophylleae</taxon>
        <taxon>Saponaria</taxon>
    </lineage>
</organism>
<dbReference type="PANTHER" id="PTHR13271">
    <property type="entry name" value="UNCHARACTERIZED PUTATIVE METHYLTRANSFERASE"/>
    <property type="match status" value="1"/>
</dbReference>
<evidence type="ECO:0000313" key="6">
    <source>
        <dbReference type="Proteomes" id="UP001443914"/>
    </source>
</evidence>
<dbReference type="InterPro" id="IPR050600">
    <property type="entry name" value="SETD3_SETD6_MTase"/>
</dbReference>
<dbReference type="FunFam" id="3.90.1410.10:FF:000011">
    <property type="entry name" value="Transcription factor, E2F and DP-related"/>
    <property type="match status" value="1"/>
</dbReference>
<keyword evidence="6" id="KW-1185">Reference proteome</keyword>
<evidence type="ECO:0000259" key="4">
    <source>
        <dbReference type="PROSITE" id="PS50280"/>
    </source>
</evidence>
<dbReference type="PANTHER" id="PTHR13271:SF103">
    <property type="entry name" value="N-METHYLTRANSFERASE DOMAIN AND SET DOMAIN CONTAINING PROTEIN-RELATED"/>
    <property type="match status" value="1"/>
</dbReference>
<evidence type="ECO:0000313" key="5">
    <source>
        <dbReference type="EMBL" id="KAK9715514.1"/>
    </source>
</evidence>
<dbReference type="Proteomes" id="UP001443914">
    <property type="component" value="Unassembled WGS sequence"/>
</dbReference>
<dbReference type="CDD" id="cd10527">
    <property type="entry name" value="SET_LSMT"/>
    <property type="match status" value="1"/>
</dbReference>
<gene>
    <name evidence="5" type="ORF">RND81_06G170100</name>
</gene>
<reference evidence="5" key="1">
    <citation type="submission" date="2024-03" db="EMBL/GenBank/DDBJ databases">
        <title>WGS assembly of Saponaria officinalis var. Norfolk2.</title>
        <authorList>
            <person name="Jenkins J."/>
            <person name="Shu S."/>
            <person name="Grimwood J."/>
            <person name="Barry K."/>
            <person name="Goodstein D."/>
            <person name="Schmutz J."/>
            <person name="Leebens-Mack J."/>
            <person name="Osbourn A."/>
        </authorList>
    </citation>
    <scope>NUCLEOTIDE SEQUENCE [LARGE SCALE GENOMIC DNA]</scope>
    <source>
        <strain evidence="5">JIC</strain>
    </source>
</reference>
<dbReference type="PROSITE" id="PS50280">
    <property type="entry name" value="SET"/>
    <property type="match status" value="1"/>
</dbReference>
<keyword evidence="3" id="KW-0949">S-adenosyl-L-methionine</keyword>
<protein>
    <recommendedName>
        <fullName evidence="4">SET domain-containing protein</fullName>
    </recommendedName>
</protein>